<dbReference type="Gene3D" id="1.10.10.10">
    <property type="entry name" value="Winged helix-like DNA-binding domain superfamily/Winged helix DNA-binding domain"/>
    <property type="match status" value="1"/>
</dbReference>
<evidence type="ECO:0000256" key="3">
    <source>
        <dbReference type="ARBA" id="ARBA00023082"/>
    </source>
</evidence>
<keyword evidence="5" id="KW-0804">Transcription</keyword>
<comment type="similarity">
    <text evidence="1">Belongs to the sigma-70 factor family. ECF subfamily.</text>
</comment>
<keyword evidence="3" id="KW-0731">Sigma factor</keyword>
<evidence type="ECO:0000256" key="2">
    <source>
        <dbReference type="ARBA" id="ARBA00023015"/>
    </source>
</evidence>
<accession>A0A1I0Q1K1</accession>
<evidence type="ECO:0000259" key="6">
    <source>
        <dbReference type="Pfam" id="PF04542"/>
    </source>
</evidence>
<evidence type="ECO:0000313" key="8">
    <source>
        <dbReference type="EMBL" id="SEW20838.1"/>
    </source>
</evidence>
<sequence length="253" mass="29762">MLEIDQIIQDYGRYIYNYALKLTCHPADAEDLAQETFIQAWKNLDGLKSELAIKKWLITICYNQFLMKIRQKSSRIEELSEDFQMLEQEGFMLNDSSSNPVDEVLVEEEIKELQNGCFLAMVRKLTLNQRIVFSLVDMYGMRLEDVAQILGTSILATKGLLFRARMNIDSFFADHCNILNMNNPCSCKAWITFSSNRNNLQLQTKKLIETLNYKEKNYRFDLEVRNKIKFLYSNMPDKKPSEDWYIRVLQSLK</sequence>
<dbReference type="InterPro" id="IPR014284">
    <property type="entry name" value="RNA_pol_sigma-70_dom"/>
</dbReference>
<evidence type="ECO:0000256" key="1">
    <source>
        <dbReference type="ARBA" id="ARBA00010641"/>
    </source>
</evidence>
<keyword evidence="2" id="KW-0805">Transcription regulation</keyword>
<dbReference type="PANTHER" id="PTHR43133:SF8">
    <property type="entry name" value="RNA POLYMERASE SIGMA FACTOR HI_1459-RELATED"/>
    <property type="match status" value="1"/>
</dbReference>
<dbReference type="GO" id="GO:0006352">
    <property type="term" value="P:DNA-templated transcription initiation"/>
    <property type="evidence" value="ECO:0007669"/>
    <property type="project" value="InterPro"/>
</dbReference>
<dbReference type="InterPro" id="IPR007627">
    <property type="entry name" value="RNA_pol_sigma70_r2"/>
</dbReference>
<feature type="domain" description="RNA polymerase sigma factor 70 region 4 type 2" evidence="7">
    <location>
        <begin position="117"/>
        <end position="166"/>
    </location>
</feature>
<dbReference type="Gene3D" id="1.10.1740.10">
    <property type="match status" value="1"/>
</dbReference>
<proteinExistence type="inferred from homology"/>
<dbReference type="NCBIfam" id="TIGR02937">
    <property type="entry name" value="sigma70-ECF"/>
    <property type="match status" value="1"/>
</dbReference>
<organism evidence="8 9">
    <name type="scientific">[Clostridium] fimetarium</name>
    <dbReference type="NCBI Taxonomy" id="99656"/>
    <lineage>
        <taxon>Bacteria</taxon>
        <taxon>Bacillati</taxon>
        <taxon>Bacillota</taxon>
        <taxon>Clostridia</taxon>
        <taxon>Lachnospirales</taxon>
        <taxon>Lachnospiraceae</taxon>
    </lineage>
</organism>
<dbReference type="AlphaFoldDB" id="A0A1I0Q1K1"/>
<dbReference type="Pfam" id="PF04542">
    <property type="entry name" value="Sigma70_r2"/>
    <property type="match status" value="1"/>
</dbReference>
<dbReference type="SUPFAM" id="SSF88659">
    <property type="entry name" value="Sigma3 and sigma4 domains of RNA polymerase sigma factors"/>
    <property type="match status" value="1"/>
</dbReference>
<feature type="domain" description="RNA polymerase sigma-70 region 2" evidence="6">
    <location>
        <begin position="8"/>
        <end position="73"/>
    </location>
</feature>
<dbReference type="PANTHER" id="PTHR43133">
    <property type="entry name" value="RNA POLYMERASE ECF-TYPE SIGMA FACTO"/>
    <property type="match status" value="1"/>
</dbReference>
<reference evidence="8 9" key="1">
    <citation type="submission" date="2016-10" db="EMBL/GenBank/DDBJ databases">
        <authorList>
            <person name="de Groot N.N."/>
        </authorList>
    </citation>
    <scope>NUCLEOTIDE SEQUENCE [LARGE SCALE GENOMIC DNA]</scope>
    <source>
        <strain evidence="8 9">DSM 9179</strain>
    </source>
</reference>
<name>A0A1I0Q1K1_9FIRM</name>
<evidence type="ECO:0000256" key="4">
    <source>
        <dbReference type="ARBA" id="ARBA00023125"/>
    </source>
</evidence>
<dbReference type="EMBL" id="FOJI01000006">
    <property type="protein sequence ID" value="SEW20838.1"/>
    <property type="molecule type" value="Genomic_DNA"/>
</dbReference>
<evidence type="ECO:0000259" key="7">
    <source>
        <dbReference type="Pfam" id="PF08281"/>
    </source>
</evidence>
<dbReference type="GO" id="GO:0003677">
    <property type="term" value="F:DNA binding"/>
    <property type="evidence" value="ECO:0007669"/>
    <property type="project" value="UniProtKB-KW"/>
</dbReference>
<dbReference type="InterPro" id="IPR039425">
    <property type="entry name" value="RNA_pol_sigma-70-like"/>
</dbReference>
<evidence type="ECO:0000256" key="5">
    <source>
        <dbReference type="ARBA" id="ARBA00023163"/>
    </source>
</evidence>
<keyword evidence="9" id="KW-1185">Reference proteome</keyword>
<dbReference type="InterPro" id="IPR013324">
    <property type="entry name" value="RNA_pol_sigma_r3/r4-like"/>
</dbReference>
<dbReference type="STRING" id="99656.SAMN05421659_106228"/>
<dbReference type="InterPro" id="IPR013325">
    <property type="entry name" value="RNA_pol_sigma_r2"/>
</dbReference>
<dbReference type="GO" id="GO:0016987">
    <property type="term" value="F:sigma factor activity"/>
    <property type="evidence" value="ECO:0007669"/>
    <property type="project" value="UniProtKB-KW"/>
</dbReference>
<dbReference type="InterPro" id="IPR013249">
    <property type="entry name" value="RNA_pol_sigma70_r4_t2"/>
</dbReference>
<dbReference type="InterPro" id="IPR036388">
    <property type="entry name" value="WH-like_DNA-bd_sf"/>
</dbReference>
<dbReference type="Proteomes" id="UP000199701">
    <property type="component" value="Unassembled WGS sequence"/>
</dbReference>
<dbReference type="RefSeq" id="WP_092453463.1">
    <property type="nucleotide sequence ID" value="NZ_FOJI01000006.1"/>
</dbReference>
<evidence type="ECO:0000313" key="9">
    <source>
        <dbReference type="Proteomes" id="UP000199701"/>
    </source>
</evidence>
<keyword evidence="4" id="KW-0238">DNA-binding</keyword>
<dbReference type="Pfam" id="PF08281">
    <property type="entry name" value="Sigma70_r4_2"/>
    <property type="match status" value="1"/>
</dbReference>
<dbReference type="SUPFAM" id="SSF88946">
    <property type="entry name" value="Sigma2 domain of RNA polymerase sigma factors"/>
    <property type="match status" value="1"/>
</dbReference>
<dbReference type="OrthoDB" id="9795666at2"/>
<gene>
    <name evidence="8" type="ORF">SAMN05421659_106228</name>
</gene>
<protein>
    <submittedName>
        <fullName evidence="8">RNA polymerase sigma-70 factor, ECF subfamily</fullName>
    </submittedName>
</protein>